<dbReference type="PANTHER" id="PTHR45881:SF1">
    <property type="entry name" value="FORK HEAD PROTEIN HOMOLOG 2"/>
    <property type="match status" value="1"/>
</dbReference>
<dbReference type="FunFam" id="1.10.10.10:FF:000135">
    <property type="entry name" value="forkhead box protein G1"/>
    <property type="match status" value="1"/>
</dbReference>
<comment type="caution">
    <text evidence="11">The sequence shown here is derived from an EMBL/GenBank/DDBJ whole genome shotgun (WGS) entry which is preliminary data.</text>
</comment>
<sequence length="311" mass="35232">MLDVKRSISMLPAPVNSEPDTDLTSLNWLHSLTNILSVPSLPTPPDSPNSPTRLADQNPKKLPHKIRFQMSLESAEQYKNNGDKKPPFSYSTLICMAMKAKGNKVTLSSIYGWIRENFLYYRNADPSWKNSIRHNLSLNKFFVKVPRSKDEPGKGGFWKFDVDCLEGGARRKRTSSRRRASRMQQKNNAASKKHGEMTVEDEKALELAVQSLEEEQRHMDNSLDNNLDGFHQHPLILPVDEPMGVPELVYSCSINAATVDPFMSSVVDYTIIDIPNDHQPQIATDEELTMLTNLTWDDSQMDLLDSLLDSL</sequence>
<dbReference type="InterPro" id="IPR001766">
    <property type="entry name" value="Fork_head_dom"/>
</dbReference>
<dbReference type="PANTHER" id="PTHR45881">
    <property type="entry name" value="CHECKPOINT SUPPRESSOR 1-LIKE, ISOFORM A-RELATED"/>
    <property type="match status" value="1"/>
</dbReference>
<gene>
    <name evidence="11" type="ORF">FWK35_00000532</name>
</gene>
<keyword evidence="2" id="KW-0970">Cilium biogenesis/degradation</keyword>
<evidence type="ECO:0000256" key="5">
    <source>
        <dbReference type="ARBA" id="ARBA00023163"/>
    </source>
</evidence>
<organism evidence="11 12">
    <name type="scientific">Aphis craccivora</name>
    <name type="common">Cowpea aphid</name>
    <dbReference type="NCBI Taxonomy" id="307492"/>
    <lineage>
        <taxon>Eukaryota</taxon>
        <taxon>Metazoa</taxon>
        <taxon>Ecdysozoa</taxon>
        <taxon>Arthropoda</taxon>
        <taxon>Hexapoda</taxon>
        <taxon>Insecta</taxon>
        <taxon>Pterygota</taxon>
        <taxon>Neoptera</taxon>
        <taxon>Paraneoptera</taxon>
        <taxon>Hemiptera</taxon>
        <taxon>Sternorrhyncha</taxon>
        <taxon>Aphidomorpha</taxon>
        <taxon>Aphidoidea</taxon>
        <taxon>Aphididae</taxon>
        <taxon>Aphidini</taxon>
        <taxon>Aphis</taxon>
        <taxon>Aphis</taxon>
    </lineage>
</organism>
<dbReference type="AlphaFoldDB" id="A0A6G0ZRY0"/>
<dbReference type="SMART" id="SM00339">
    <property type="entry name" value="FH"/>
    <property type="match status" value="1"/>
</dbReference>
<dbReference type="CDD" id="cd20023">
    <property type="entry name" value="FH_FOXJ1"/>
    <property type="match status" value="1"/>
</dbReference>
<feature type="region of interest" description="Disordered" evidence="9">
    <location>
        <begin position="171"/>
        <end position="199"/>
    </location>
</feature>
<dbReference type="InterPro" id="IPR030456">
    <property type="entry name" value="TF_fork_head_CS_2"/>
</dbReference>
<feature type="compositionally biased region" description="Basic residues" evidence="9">
    <location>
        <begin position="171"/>
        <end position="181"/>
    </location>
</feature>
<reference evidence="11 12" key="1">
    <citation type="submission" date="2019-08" db="EMBL/GenBank/DDBJ databases">
        <title>Whole genome of Aphis craccivora.</title>
        <authorList>
            <person name="Voronova N.V."/>
            <person name="Shulinski R.S."/>
            <person name="Bandarenka Y.V."/>
            <person name="Zhorov D.G."/>
            <person name="Warner D."/>
        </authorList>
    </citation>
    <scope>NUCLEOTIDE SEQUENCE [LARGE SCALE GENOMIC DNA]</scope>
    <source>
        <strain evidence="11">180601</strain>
        <tissue evidence="11">Whole Body</tissue>
    </source>
</reference>
<keyword evidence="3" id="KW-0805">Transcription regulation</keyword>
<comment type="similarity">
    <text evidence="7">Belongs to the FOXJ1 family.</text>
</comment>
<dbReference type="PROSITE" id="PS50039">
    <property type="entry name" value="FORK_HEAD_3"/>
    <property type="match status" value="1"/>
</dbReference>
<dbReference type="Pfam" id="PF00250">
    <property type="entry name" value="Forkhead"/>
    <property type="match status" value="1"/>
</dbReference>
<dbReference type="GO" id="GO:0000981">
    <property type="term" value="F:DNA-binding transcription factor activity, RNA polymerase II-specific"/>
    <property type="evidence" value="ECO:0007669"/>
    <property type="project" value="TreeGrafter"/>
</dbReference>
<dbReference type="EMBL" id="VUJU01000009">
    <property type="protein sequence ID" value="KAF0774109.1"/>
    <property type="molecule type" value="Genomic_DNA"/>
</dbReference>
<evidence type="ECO:0000256" key="2">
    <source>
        <dbReference type="ARBA" id="ARBA00022794"/>
    </source>
</evidence>
<feature type="DNA-binding region" description="Fork-head" evidence="8">
    <location>
        <begin position="85"/>
        <end position="175"/>
    </location>
</feature>
<feature type="domain" description="Fork-head" evidence="10">
    <location>
        <begin position="85"/>
        <end position="175"/>
    </location>
</feature>
<dbReference type="InterPro" id="IPR047512">
    <property type="entry name" value="FH_FOXJ1"/>
</dbReference>
<evidence type="ECO:0000256" key="6">
    <source>
        <dbReference type="ARBA" id="ARBA00023242"/>
    </source>
</evidence>
<dbReference type="OrthoDB" id="10029558at2759"/>
<dbReference type="Gene3D" id="1.10.10.10">
    <property type="entry name" value="Winged helix-like DNA-binding domain superfamily/Winged helix DNA-binding domain"/>
    <property type="match status" value="1"/>
</dbReference>
<dbReference type="InterPro" id="IPR036388">
    <property type="entry name" value="WH-like_DNA-bd_sf"/>
</dbReference>
<dbReference type="PROSITE" id="PS00657">
    <property type="entry name" value="FORK_HEAD_1"/>
    <property type="match status" value="1"/>
</dbReference>
<evidence type="ECO:0000256" key="4">
    <source>
        <dbReference type="ARBA" id="ARBA00023125"/>
    </source>
</evidence>
<keyword evidence="6 8" id="KW-0539">Nucleus</keyword>
<dbReference type="GO" id="GO:0030030">
    <property type="term" value="P:cell projection organization"/>
    <property type="evidence" value="ECO:0007669"/>
    <property type="project" value="UniProtKB-KW"/>
</dbReference>
<evidence type="ECO:0000256" key="8">
    <source>
        <dbReference type="PROSITE-ProRule" id="PRU00089"/>
    </source>
</evidence>
<dbReference type="InterPro" id="IPR018122">
    <property type="entry name" value="TF_fork_head_CS_1"/>
</dbReference>
<name>A0A6G0ZRY0_APHCR</name>
<evidence type="ECO:0000256" key="1">
    <source>
        <dbReference type="ARBA" id="ARBA00004123"/>
    </source>
</evidence>
<evidence type="ECO:0000313" key="11">
    <source>
        <dbReference type="EMBL" id="KAF0774109.1"/>
    </source>
</evidence>
<dbReference type="PRINTS" id="PR00053">
    <property type="entry name" value="FORKHEAD"/>
</dbReference>
<dbReference type="PROSITE" id="PS00658">
    <property type="entry name" value="FORK_HEAD_2"/>
    <property type="match status" value="1"/>
</dbReference>
<dbReference type="InterPro" id="IPR036390">
    <property type="entry name" value="WH_DNA-bd_sf"/>
</dbReference>
<feature type="region of interest" description="Disordered" evidence="9">
    <location>
        <begin position="39"/>
        <end position="60"/>
    </location>
</feature>
<evidence type="ECO:0000313" key="12">
    <source>
        <dbReference type="Proteomes" id="UP000478052"/>
    </source>
</evidence>
<accession>A0A6G0ZRY0</accession>
<dbReference type="GO" id="GO:0005634">
    <property type="term" value="C:nucleus"/>
    <property type="evidence" value="ECO:0007669"/>
    <property type="project" value="UniProtKB-SubCell"/>
</dbReference>
<evidence type="ECO:0000256" key="9">
    <source>
        <dbReference type="SAM" id="MobiDB-lite"/>
    </source>
</evidence>
<dbReference type="Proteomes" id="UP000478052">
    <property type="component" value="Unassembled WGS sequence"/>
</dbReference>
<evidence type="ECO:0000256" key="7">
    <source>
        <dbReference type="ARBA" id="ARBA00034770"/>
    </source>
</evidence>
<keyword evidence="5" id="KW-0804">Transcription</keyword>
<comment type="subcellular location">
    <subcellularLocation>
        <location evidence="1 8">Nucleus</location>
    </subcellularLocation>
</comment>
<evidence type="ECO:0000259" key="10">
    <source>
        <dbReference type="PROSITE" id="PS50039"/>
    </source>
</evidence>
<evidence type="ECO:0000256" key="3">
    <source>
        <dbReference type="ARBA" id="ARBA00023015"/>
    </source>
</evidence>
<protein>
    <submittedName>
        <fullName evidence="11">Forkhead box protein J1.2-like</fullName>
    </submittedName>
</protein>
<keyword evidence="12" id="KW-1185">Reference proteome</keyword>
<dbReference type="SUPFAM" id="SSF46785">
    <property type="entry name" value="Winged helix' DNA-binding domain"/>
    <property type="match status" value="1"/>
</dbReference>
<proteinExistence type="inferred from homology"/>
<keyword evidence="4 8" id="KW-0238">DNA-binding</keyword>
<dbReference type="GO" id="GO:0000978">
    <property type="term" value="F:RNA polymerase II cis-regulatory region sequence-specific DNA binding"/>
    <property type="evidence" value="ECO:0007669"/>
    <property type="project" value="TreeGrafter"/>
</dbReference>